<dbReference type="PANTHER" id="PTHR47505:SF1">
    <property type="entry name" value="DNA UTILIZATION PROTEIN YHGH"/>
    <property type="match status" value="1"/>
</dbReference>
<dbReference type="InterPro" id="IPR000836">
    <property type="entry name" value="PRTase_dom"/>
</dbReference>
<dbReference type="Proteomes" id="UP000005442">
    <property type="component" value="Chromosome"/>
</dbReference>
<dbReference type="InterPro" id="IPR051910">
    <property type="entry name" value="ComF/GntX_DNA_util-trans"/>
</dbReference>
<reference evidence="2 3" key="1">
    <citation type="submission" date="2011-12" db="EMBL/GenBank/DDBJ databases">
        <title>Complete sequence of Mycobacterium rhodesiae NBB3.</title>
        <authorList>
            <consortium name="US DOE Joint Genome Institute"/>
            <person name="Lucas S."/>
            <person name="Han J."/>
            <person name="Lapidus A."/>
            <person name="Cheng J.-F."/>
            <person name="Goodwin L."/>
            <person name="Pitluck S."/>
            <person name="Peters L."/>
            <person name="Mikhailova N."/>
            <person name="Gu W."/>
            <person name="Detter J.C."/>
            <person name="Han C."/>
            <person name="Tapia R."/>
            <person name="Land M."/>
            <person name="Hauser L."/>
            <person name="Kyrpides N."/>
            <person name="Ivanova N."/>
            <person name="Pagani I."/>
            <person name="Mattes T."/>
            <person name="Holmes A."/>
            <person name="Rutledge P."/>
            <person name="Paulsen I."/>
            <person name="Coleman N."/>
            <person name="Woyke T."/>
        </authorList>
    </citation>
    <scope>NUCLEOTIDE SEQUENCE [LARGE SCALE GENOMIC DNA]</scope>
    <source>
        <strain evidence="2 3">NBB3</strain>
    </source>
</reference>
<accession>G8RK06</accession>
<dbReference type="RefSeq" id="WP_014208851.1">
    <property type="nucleotide sequence ID" value="NC_016604.1"/>
</dbReference>
<comment type="similarity">
    <text evidence="1">Belongs to the ComF/GntX family.</text>
</comment>
<proteinExistence type="inferred from homology"/>
<dbReference type="GO" id="GO:0016757">
    <property type="term" value="F:glycosyltransferase activity"/>
    <property type="evidence" value="ECO:0007669"/>
    <property type="project" value="UniProtKB-KW"/>
</dbReference>
<gene>
    <name evidence="2" type="ordered locus">MycrhN_0391</name>
</gene>
<sequence length="215" mass="22669">MLDLVLPLECGGCGARSTRWCGACAGELTVKPDEPHLISPRLEPGVPVFSLGRYAGARREAILAFKERGRADLVDPLAAALRVGLARLLDWGVLEEPLTVVPAPTRRWAARRRGGDPVARLALAATDGHRDITVVQAVRTRALVADSVGLSSADRQRNIAGRVKIVRPLEGRHGAACEVLVVDDIVTTGATACETVRVLRAAGATVIAVLALANA</sequence>
<dbReference type="AlphaFoldDB" id="G8RK06"/>
<dbReference type="InterPro" id="IPR029057">
    <property type="entry name" value="PRTase-like"/>
</dbReference>
<dbReference type="CDD" id="cd06223">
    <property type="entry name" value="PRTases_typeI"/>
    <property type="match status" value="1"/>
</dbReference>
<keyword evidence="3" id="KW-1185">Reference proteome</keyword>
<dbReference type="Gene3D" id="3.40.50.2020">
    <property type="match status" value="1"/>
</dbReference>
<dbReference type="EMBL" id="CP003169">
    <property type="protein sequence ID" value="AEV71031.1"/>
    <property type="molecule type" value="Genomic_DNA"/>
</dbReference>
<keyword evidence="2" id="KW-0808">Transferase</keyword>
<evidence type="ECO:0000313" key="2">
    <source>
        <dbReference type="EMBL" id="AEV71031.1"/>
    </source>
</evidence>
<dbReference type="eggNOG" id="COG1040">
    <property type="taxonomic scope" value="Bacteria"/>
</dbReference>
<protein>
    <submittedName>
        <fullName evidence="2">Putative amidophosphoribosyltransferase</fullName>
    </submittedName>
</protein>
<dbReference type="PANTHER" id="PTHR47505">
    <property type="entry name" value="DNA UTILIZATION PROTEIN YHGH"/>
    <property type="match status" value="1"/>
</dbReference>
<dbReference type="STRING" id="710685.MycrhN_0391"/>
<dbReference type="OrthoDB" id="5244859at2"/>
<dbReference type="KEGG" id="mrh:MycrhN_0391"/>
<evidence type="ECO:0000256" key="1">
    <source>
        <dbReference type="ARBA" id="ARBA00008007"/>
    </source>
</evidence>
<dbReference type="SUPFAM" id="SSF53271">
    <property type="entry name" value="PRTase-like"/>
    <property type="match status" value="1"/>
</dbReference>
<organism evidence="2 3">
    <name type="scientific">Mycolicibacterium rhodesiae (strain NBB3)</name>
    <name type="common">Mycobacterium rhodesiae</name>
    <dbReference type="NCBI Taxonomy" id="710685"/>
    <lineage>
        <taxon>Bacteria</taxon>
        <taxon>Bacillati</taxon>
        <taxon>Actinomycetota</taxon>
        <taxon>Actinomycetes</taxon>
        <taxon>Mycobacteriales</taxon>
        <taxon>Mycobacteriaceae</taxon>
        <taxon>Mycolicibacterium</taxon>
    </lineage>
</organism>
<dbReference type="HOGENOM" id="CLU_054549_3_2_11"/>
<evidence type="ECO:0000313" key="3">
    <source>
        <dbReference type="Proteomes" id="UP000005442"/>
    </source>
</evidence>
<keyword evidence="2" id="KW-0328">Glycosyltransferase</keyword>
<dbReference type="PATRIC" id="fig|710685.3.peg.396"/>
<name>G8RK06_MYCRN</name>